<dbReference type="GO" id="GO:0006366">
    <property type="term" value="P:transcription by RNA polymerase II"/>
    <property type="evidence" value="ECO:0007669"/>
    <property type="project" value="InterPro"/>
</dbReference>
<dbReference type="GO" id="GO:0005634">
    <property type="term" value="C:nucleus"/>
    <property type="evidence" value="ECO:0007669"/>
    <property type="project" value="UniProtKB-SubCell"/>
</dbReference>
<dbReference type="SUPFAM" id="SSF47113">
    <property type="entry name" value="Histone-fold"/>
    <property type="match status" value="1"/>
</dbReference>
<dbReference type="HOGENOM" id="CLU_061312_2_0_1"/>
<evidence type="ECO:0000313" key="6">
    <source>
        <dbReference type="EMBL" id="ESO93279.1"/>
    </source>
</evidence>
<keyword evidence="4" id="KW-0539">Nucleus</keyword>
<keyword evidence="2" id="KW-0805">Transcription regulation</keyword>
<keyword evidence="7" id="KW-1185">Reference proteome</keyword>
<dbReference type="InterPro" id="IPR003195">
    <property type="entry name" value="TFIID_TAF13"/>
</dbReference>
<dbReference type="OMA" id="YTEFCES"/>
<dbReference type="STRING" id="225164.V4BW26"/>
<reference evidence="6 7" key="1">
    <citation type="journal article" date="2013" name="Nature">
        <title>Insights into bilaterian evolution from three spiralian genomes.</title>
        <authorList>
            <person name="Simakov O."/>
            <person name="Marletaz F."/>
            <person name="Cho S.J."/>
            <person name="Edsinger-Gonzales E."/>
            <person name="Havlak P."/>
            <person name="Hellsten U."/>
            <person name="Kuo D.H."/>
            <person name="Larsson T."/>
            <person name="Lv J."/>
            <person name="Arendt D."/>
            <person name="Savage R."/>
            <person name="Osoegawa K."/>
            <person name="de Jong P."/>
            <person name="Grimwood J."/>
            <person name="Chapman J.A."/>
            <person name="Shapiro H."/>
            <person name="Aerts A."/>
            <person name="Otillar R.P."/>
            <person name="Terry A.Y."/>
            <person name="Boore J.L."/>
            <person name="Grigoriev I.V."/>
            <person name="Lindberg D.R."/>
            <person name="Seaver E.C."/>
            <person name="Weisblat D.A."/>
            <person name="Putnam N.H."/>
            <person name="Rokhsar D.S."/>
        </authorList>
    </citation>
    <scope>NUCLEOTIDE SEQUENCE [LARGE SCALE GENOMIC DNA]</scope>
</reference>
<evidence type="ECO:0008006" key="8">
    <source>
        <dbReference type="Google" id="ProtNLM"/>
    </source>
</evidence>
<dbReference type="CTD" id="20231766"/>
<sequence>MFLLYFEFRYGFGDCKKPLHDSASLIQDIVHQQLVNLLHQASEVASTRNSRFISIEDIVFLMRKDKVKLRRLLRYMKVKDTKAMLLRSVGTEDNEEIAQPVPTYKRRKVCYDFLSSIDQTGELVALFDDESVDEIKHERLMRAELQSRNLDTKSYTEFCEARQAGFSKKYKFQRFKEWIMAGINLDIKPNLHALEVVSYLAYETVAEIVDLALLVKQDMRSCINDPMIKNTPQLCQNYHNAGDLFTGTNKTSTLDLVITPSDIQEAMRRYSSTIGPFASSMVC</sequence>
<comment type="subcellular location">
    <subcellularLocation>
        <location evidence="1">Nucleus</location>
    </subcellularLocation>
</comment>
<organism evidence="6 7">
    <name type="scientific">Lottia gigantea</name>
    <name type="common">Giant owl limpet</name>
    <dbReference type="NCBI Taxonomy" id="225164"/>
    <lineage>
        <taxon>Eukaryota</taxon>
        <taxon>Metazoa</taxon>
        <taxon>Spiralia</taxon>
        <taxon>Lophotrochozoa</taxon>
        <taxon>Mollusca</taxon>
        <taxon>Gastropoda</taxon>
        <taxon>Patellogastropoda</taxon>
        <taxon>Lottioidea</taxon>
        <taxon>Lottiidae</taxon>
        <taxon>Lottia</taxon>
    </lineage>
</organism>
<proteinExistence type="inferred from homology"/>
<evidence type="ECO:0000256" key="4">
    <source>
        <dbReference type="ARBA" id="ARBA00023242"/>
    </source>
</evidence>
<dbReference type="GO" id="GO:0046982">
    <property type="term" value="F:protein heterodimerization activity"/>
    <property type="evidence" value="ECO:0007669"/>
    <property type="project" value="InterPro"/>
</dbReference>
<dbReference type="AlphaFoldDB" id="V4BW26"/>
<evidence type="ECO:0000256" key="2">
    <source>
        <dbReference type="ARBA" id="ARBA00023015"/>
    </source>
</evidence>
<keyword evidence="3" id="KW-0804">Transcription</keyword>
<accession>V4BW26</accession>
<evidence type="ECO:0000256" key="3">
    <source>
        <dbReference type="ARBA" id="ARBA00023163"/>
    </source>
</evidence>
<dbReference type="Pfam" id="PF02269">
    <property type="entry name" value="TFIID-18kDa"/>
    <property type="match status" value="1"/>
</dbReference>
<dbReference type="RefSeq" id="XP_009055978.1">
    <property type="nucleotide sequence ID" value="XM_009057730.1"/>
</dbReference>
<comment type="similarity">
    <text evidence="5">Belongs to the SPT3 family.</text>
</comment>
<dbReference type="KEGG" id="lgi:LOTGIDRAFT_119719"/>
<dbReference type="Proteomes" id="UP000030746">
    <property type="component" value="Unassembled WGS sequence"/>
</dbReference>
<dbReference type="InterPro" id="IPR009072">
    <property type="entry name" value="Histone-fold"/>
</dbReference>
<dbReference type="GO" id="GO:0003713">
    <property type="term" value="F:transcription coactivator activity"/>
    <property type="evidence" value="ECO:0007669"/>
    <property type="project" value="TreeGrafter"/>
</dbReference>
<evidence type="ECO:0000313" key="7">
    <source>
        <dbReference type="Proteomes" id="UP000030746"/>
    </source>
</evidence>
<gene>
    <name evidence="6" type="ORF">LOTGIDRAFT_119719</name>
</gene>
<dbReference type="CDD" id="cd07978">
    <property type="entry name" value="HFD_TAF13"/>
    <property type="match status" value="1"/>
</dbReference>
<name>V4BW26_LOTGI</name>
<evidence type="ECO:0000256" key="1">
    <source>
        <dbReference type="ARBA" id="ARBA00004123"/>
    </source>
</evidence>
<dbReference type="PANTHER" id="PTHR11380">
    <property type="entry name" value="TRANSCRIPTION INITIATION FACTOR TFIID/SUPT3-RELATED"/>
    <property type="match status" value="1"/>
</dbReference>
<dbReference type="OrthoDB" id="66982at2759"/>
<protein>
    <recommendedName>
        <fullName evidence="8">Transcription initiation protein SPT3 homolog</fullName>
    </recommendedName>
</protein>
<evidence type="ECO:0000256" key="5">
    <source>
        <dbReference type="ARBA" id="ARBA00061274"/>
    </source>
</evidence>
<dbReference type="Gene3D" id="1.10.20.10">
    <property type="entry name" value="Histone, subunit A"/>
    <property type="match status" value="1"/>
</dbReference>
<dbReference type="EMBL" id="KB201931">
    <property type="protein sequence ID" value="ESO93279.1"/>
    <property type="molecule type" value="Genomic_DNA"/>
</dbReference>
<dbReference type="PANTHER" id="PTHR11380:SF16">
    <property type="entry name" value="TRANSCRIPTION INITIATION PROTEIN SPT3 HOMOLOG"/>
    <property type="match status" value="1"/>
</dbReference>
<dbReference type="GeneID" id="20231766"/>